<evidence type="ECO:0000313" key="13">
    <source>
        <dbReference type="Proteomes" id="UP000008068"/>
    </source>
</evidence>
<dbReference type="Pfam" id="PF24543">
    <property type="entry name" value="Usp-48"/>
    <property type="match status" value="1"/>
</dbReference>
<dbReference type="PROSITE" id="PS00972">
    <property type="entry name" value="USP_1"/>
    <property type="match status" value="1"/>
</dbReference>
<keyword evidence="9" id="KW-0539">Nucleus</keyword>
<feature type="compositionally biased region" description="Basic and acidic residues" evidence="10">
    <location>
        <begin position="1259"/>
        <end position="1268"/>
    </location>
</feature>
<dbReference type="GO" id="GO:0016579">
    <property type="term" value="P:protein deubiquitination"/>
    <property type="evidence" value="ECO:0007669"/>
    <property type="project" value="InterPro"/>
</dbReference>
<evidence type="ECO:0000256" key="6">
    <source>
        <dbReference type="ARBA" id="ARBA00022786"/>
    </source>
</evidence>
<proteinExistence type="inferred from homology"/>
<dbReference type="Proteomes" id="UP000008068">
    <property type="component" value="Unassembled WGS sequence"/>
</dbReference>
<dbReference type="InterPro" id="IPR018200">
    <property type="entry name" value="USP_CS"/>
</dbReference>
<keyword evidence="5" id="KW-0645">Protease</keyword>
<organism evidence="13">
    <name type="scientific">Caenorhabditis brenneri</name>
    <name type="common">Nematode worm</name>
    <dbReference type="NCBI Taxonomy" id="135651"/>
    <lineage>
        <taxon>Eukaryota</taxon>
        <taxon>Metazoa</taxon>
        <taxon>Ecdysozoa</taxon>
        <taxon>Nematoda</taxon>
        <taxon>Chromadorea</taxon>
        <taxon>Rhabditida</taxon>
        <taxon>Rhabditina</taxon>
        <taxon>Rhabditomorpha</taxon>
        <taxon>Rhabditoidea</taxon>
        <taxon>Rhabditidae</taxon>
        <taxon>Peloderinae</taxon>
        <taxon>Caenorhabditis</taxon>
    </lineage>
</organism>
<dbReference type="GO" id="GO:0004843">
    <property type="term" value="F:cysteine-type deubiquitinase activity"/>
    <property type="evidence" value="ECO:0007669"/>
    <property type="project" value="UniProtKB-EC"/>
</dbReference>
<feature type="compositionally biased region" description="Basic and acidic residues" evidence="10">
    <location>
        <begin position="405"/>
        <end position="417"/>
    </location>
</feature>
<keyword evidence="8" id="KW-0788">Thiol protease</keyword>
<dbReference type="SUPFAM" id="SSF54001">
    <property type="entry name" value="Cysteine proteinases"/>
    <property type="match status" value="1"/>
</dbReference>
<dbReference type="OMA" id="IYERVIC"/>
<evidence type="ECO:0000256" key="1">
    <source>
        <dbReference type="ARBA" id="ARBA00000707"/>
    </source>
</evidence>
<dbReference type="EMBL" id="GL379792">
    <property type="protein sequence ID" value="EGT54145.1"/>
    <property type="molecule type" value="Genomic_DNA"/>
</dbReference>
<evidence type="ECO:0000259" key="11">
    <source>
        <dbReference type="PROSITE" id="PS50235"/>
    </source>
</evidence>
<dbReference type="InterPro" id="IPR028889">
    <property type="entry name" value="USP"/>
</dbReference>
<dbReference type="GO" id="GO:0005634">
    <property type="term" value="C:nucleus"/>
    <property type="evidence" value="ECO:0007669"/>
    <property type="project" value="UniProtKB-SubCell"/>
</dbReference>
<dbReference type="PROSITE" id="PS50330">
    <property type="entry name" value="UIM"/>
    <property type="match status" value="1"/>
</dbReference>
<feature type="region of interest" description="Disordered" evidence="10">
    <location>
        <begin position="524"/>
        <end position="601"/>
    </location>
</feature>
<dbReference type="AlphaFoldDB" id="G0MFS9"/>
<dbReference type="Pfam" id="PF00443">
    <property type="entry name" value="UCH"/>
    <property type="match status" value="1"/>
</dbReference>
<dbReference type="HOGENOM" id="CLU_263607_0_0_1"/>
<comment type="subcellular location">
    <subcellularLocation>
        <location evidence="2">Nucleus</location>
    </subcellularLocation>
</comment>
<dbReference type="InterPro" id="IPR003903">
    <property type="entry name" value="UIM_dom"/>
</dbReference>
<evidence type="ECO:0000256" key="10">
    <source>
        <dbReference type="SAM" id="MobiDB-lite"/>
    </source>
</evidence>
<feature type="region of interest" description="Disordered" evidence="10">
    <location>
        <begin position="1251"/>
        <end position="1275"/>
    </location>
</feature>
<dbReference type="InParanoid" id="G0MFS9"/>
<feature type="region of interest" description="Disordered" evidence="10">
    <location>
        <begin position="849"/>
        <end position="924"/>
    </location>
</feature>
<evidence type="ECO:0000256" key="2">
    <source>
        <dbReference type="ARBA" id="ARBA00004123"/>
    </source>
</evidence>
<sequence>MSKENGGKKPKEKPNSRKLAFRQEAVDALKALSDDEVTFAKAMVVAKLDCKKCGLHSTTHNPKSTNCRDNPFCLGRLGWMSIDKLITKEQENKEEAKKDQKRRDLNDQPAGLINAGNFCYVNSFLQVWFNVPEFRQLIYDFRPSPDFNPPPAPRMDVERAMMILQDIFYTLQTTPFPDTDKTSLLVKVLRLNSEQQDSQEFGTKLFNALERCLPEHPNGSDAEKRMRNLFTGATADRIVCQCGQRSEKEIPAISIQLNIEGYTTLLDALDANFREEKLDDFKCSECNEKGNATKQTDYIKLPPVLIIQLNRYKYTAKGRQKLKTPLAYPREIPAKAFQRVDQSNPPPAAMYDLFAVTIHEGSNADCGHYYDLIKSPYNSKWYRYNDETVEALAKPPGTEKPTSAKTDKSKKKDKEKWPVDQKACYGLFYRRRDAVQPLPLPTMPPEELTIDTKNQIEELFEGLTKKKIEKSEKRLYDLERRSNKLQTTFNKLETHVGKYQNPNDIAFLPTSLITDILNQEYEVAKGEKKKKKKEKTESEETKKTTTTEEEDIAAAIALSEADQREKASSSEPSTSAAADTADEIEEDEERSSNETPINQPSAADEMLEAEELMETDTTPTKEIDILAIAMEESALPTVETPELKKRTRQQNGDVKYVYTTRSPRKSASAPNTTTPSASPQKQPVSTRVAALLSSHEIPICGHGKMSIDPILFGDVKAVARAPAISMLREYDYRVKLVYDNGEKVYPPPQKDREIFIFTAADICMECVEEMRKEGIFNDRLEDDERMVRKILKEEKTRCSVKCPERRPEGHVYVAKFALSNFRKSALANRENKLAQSHPLKGTLHIDSVTTQKEDSEWPSVASLKRSRTKQRKSVSEVPEKLQKLDEEGMQEAAEITPEEDEESSVQDVSPLDQQNPTRPVDTFDPEKAKTTESVEFNSELRCAHGSINFNQFRHSVSPEEWGRLKFYFDDCFEVKCTEPVCEECRQMEVDAQHGTENMRQMVREMRKRINDTLRNIEARSDSKKEYDEDIKYGICSVFLDKLKKLTNRQALPPTICQECLLCQHQLPFKGFLNDDNHKESHIVGMTEEEWNTFIDEIRKLEVAGADEHVVFTEPQVIHIENGQIRDMCERCYEQHIKFTEEQKYMFENENIYVKLVNPNDEEDVAKANGKSRRGRAKNSYAIKMSSSNKLLELKVQLYDKTHQLPNDQLLYRTVGGEHFDVSNNQKTLFDLRIAPNNNDNPLILIAQQFSPSASTNEETGDRAPERGFVDTALAH</sequence>
<evidence type="ECO:0000313" key="12">
    <source>
        <dbReference type="EMBL" id="EGT54145.1"/>
    </source>
</evidence>
<dbReference type="InterPro" id="IPR038765">
    <property type="entry name" value="Papain-like_cys_pep_sf"/>
</dbReference>
<keyword evidence="7" id="KW-0378">Hydrolase</keyword>
<feature type="compositionally biased region" description="Basic and acidic residues" evidence="10">
    <location>
        <begin position="534"/>
        <end position="546"/>
    </location>
</feature>
<feature type="compositionally biased region" description="Low complexity" evidence="10">
    <location>
        <begin position="569"/>
        <end position="579"/>
    </location>
</feature>
<comment type="catalytic activity">
    <reaction evidence="1">
        <text>Thiol-dependent hydrolysis of ester, thioester, amide, peptide and isopeptide bonds formed by the C-terminal Gly of ubiquitin (a 76-residue protein attached to proteins as an intracellular targeting signal).</text>
        <dbReference type="EC" id="3.4.19.12"/>
    </reaction>
</comment>
<dbReference type="Gene3D" id="3.90.70.10">
    <property type="entry name" value="Cysteine proteinases"/>
    <property type="match status" value="1"/>
</dbReference>
<accession>G0MFS9</accession>
<evidence type="ECO:0000256" key="9">
    <source>
        <dbReference type="ARBA" id="ARBA00023242"/>
    </source>
</evidence>
<feature type="compositionally biased region" description="Basic and acidic residues" evidence="10">
    <location>
        <begin position="873"/>
        <end position="886"/>
    </location>
</feature>
<evidence type="ECO:0000256" key="5">
    <source>
        <dbReference type="ARBA" id="ARBA00022670"/>
    </source>
</evidence>
<keyword evidence="6" id="KW-0833">Ubl conjugation pathway</keyword>
<protein>
    <recommendedName>
        <fullName evidence="4">ubiquitinyl hydrolase 1</fullName>
        <ecNumber evidence="4">3.4.19.12</ecNumber>
    </recommendedName>
</protein>
<dbReference type="PROSITE" id="PS50235">
    <property type="entry name" value="USP_3"/>
    <property type="match status" value="1"/>
</dbReference>
<feature type="region of interest" description="Disordered" evidence="10">
    <location>
        <begin position="658"/>
        <end position="685"/>
    </location>
</feature>
<feature type="domain" description="USP" evidence="11">
    <location>
        <begin position="110"/>
        <end position="432"/>
    </location>
</feature>
<dbReference type="GO" id="GO:0005829">
    <property type="term" value="C:cytosol"/>
    <property type="evidence" value="ECO:0007669"/>
    <property type="project" value="TreeGrafter"/>
</dbReference>
<feature type="compositionally biased region" description="Polar residues" evidence="10">
    <location>
        <begin position="668"/>
        <end position="685"/>
    </location>
</feature>
<dbReference type="GO" id="GO:0006508">
    <property type="term" value="P:proteolysis"/>
    <property type="evidence" value="ECO:0007669"/>
    <property type="project" value="UniProtKB-KW"/>
</dbReference>
<evidence type="ECO:0000256" key="7">
    <source>
        <dbReference type="ARBA" id="ARBA00022801"/>
    </source>
</evidence>
<evidence type="ECO:0000256" key="4">
    <source>
        <dbReference type="ARBA" id="ARBA00012759"/>
    </source>
</evidence>
<dbReference type="STRING" id="135651.G0MFS9"/>
<dbReference type="PANTHER" id="PTHR24006:SF722">
    <property type="entry name" value="UBIQUITIN CARBOXYL-TERMINAL HYDROLASE 48"/>
    <property type="match status" value="1"/>
</dbReference>
<feature type="region of interest" description="Disordered" evidence="10">
    <location>
        <begin position="392"/>
        <end position="417"/>
    </location>
</feature>
<evidence type="ECO:0000256" key="8">
    <source>
        <dbReference type="ARBA" id="ARBA00022807"/>
    </source>
</evidence>
<evidence type="ECO:0000256" key="3">
    <source>
        <dbReference type="ARBA" id="ARBA00009085"/>
    </source>
</evidence>
<dbReference type="PROSITE" id="PS00973">
    <property type="entry name" value="USP_2"/>
    <property type="match status" value="1"/>
</dbReference>
<dbReference type="OrthoDB" id="289038at2759"/>
<dbReference type="FunCoup" id="G0MFS9">
    <property type="interactions" value="682"/>
</dbReference>
<dbReference type="PANTHER" id="PTHR24006">
    <property type="entry name" value="UBIQUITIN CARBOXYL-TERMINAL HYDROLASE"/>
    <property type="match status" value="1"/>
</dbReference>
<feature type="compositionally biased region" description="Acidic residues" evidence="10">
    <location>
        <begin position="580"/>
        <end position="589"/>
    </location>
</feature>
<comment type="similarity">
    <text evidence="3">Belongs to the peptidase C19 family.</text>
</comment>
<dbReference type="InterPro" id="IPR050164">
    <property type="entry name" value="Peptidase_C19"/>
</dbReference>
<dbReference type="InterPro" id="IPR001394">
    <property type="entry name" value="Peptidase_C19_UCH"/>
</dbReference>
<dbReference type="MEROPS" id="C19.A29"/>
<reference evidence="13" key="1">
    <citation type="submission" date="2011-07" db="EMBL/GenBank/DDBJ databases">
        <authorList>
            <consortium name="Caenorhabditis brenneri Sequencing and Analysis Consortium"/>
            <person name="Wilson R.K."/>
        </authorList>
    </citation>
    <scope>NUCLEOTIDE SEQUENCE [LARGE SCALE GENOMIC DNA]</scope>
    <source>
        <strain evidence="13">PB2801</strain>
    </source>
</reference>
<dbReference type="EC" id="3.4.19.12" evidence="4"/>
<dbReference type="InterPro" id="IPR057775">
    <property type="entry name" value="USP48_dom"/>
</dbReference>
<dbReference type="eggNOG" id="KOG1863">
    <property type="taxonomic scope" value="Eukaryota"/>
</dbReference>
<gene>
    <name evidence="12" type="ORF">CAEBREN_08447</name>
</gene>
<name>G0MFS9_CAEBE</name>
<keyword evidence="13" id="KW-1185">Reference proteome</keyword>